<dbReference type="Pfam" id="PF04982">
    <property type="entry name" value="TM_HPP"/>
    <property type="match status" value="1"/>
</dbReference>
<keyword evidence="4" id="KW-1185">Reference proteome</keyword>
<evidence type="ECO:0000259" key="2">
    <source>
        <dbReference type="Pfam" id="PF04982"/>
    </source>
</evidence>
<dbReference type="EMBL" id="SFCC01000006">
    <property type="protein sequence ID" value="RZQ63362.1"/>
    <property type="molecule type" value="Genomic_DNA"/>
</dbReference>
<name>A0A4Q7J911_9PSEU</name>
<feature type="domain" description="HPP transmembrane region" evidence="2">
    <location>
        <begin position="4"/>
        <end position="158"/>
    </location>
</feature>
<dbReference type="InterPro" id="IPR058581">
    <property type="entry name" value="TM_HPP"/>
</dbReference>
<keyword evidence="1" id="KW-0472">Membrane</keyword>
<feature type="transmembrane region" description="Helical" evidence="1">
    <location>
        <begin position="132"/>
        <end position="153"/>
    </location>
</feature>
<dbReference type="RefSeq" id="WP_130475615.1">
    <property type="nucleotide sequence ID" value="NZ_SFCC01000006.1"/>
</dbReference>
<dbReference type="PANTHER" id="PTHR33741">
    <property type="entry name" value="TRANSMEMBRANE PROTEIN DDB_G0269096-RELATED"/>
    <property type="match status" value="1"/>
</dbReference>
<accession>A0A4Q7J911</accession>
<evidence type="ECO:0000313" key="4">
    <source>
        <dbReference type="Proteomes" id="UP000292003"/>
    </source>
</evidence>
<organism evidence="3 4">
    <name type="scientific">Amycolatopsis suaedae</name>
    <dbReference type="NCBI Taxonomy" id="2510978"/>
    <lineage>
        <taxon>Bacteria</taxon>
        <taxon>Bacillati</taxon>
        <taxon>Actinomycetota</taxon>
        <taxon>Actinomycetes</taxon>
        <taxon>Pseudonocardiales</taxon>
        <taxon>Pseudonocardiaceae</taxon>
        <taxon>Amycolatopsis</taxon>
    </lineage>
</organism>
<dbReference type="Proteomes" id="UP000292003">
    <property type="component" value="Unassembled WGS sequence"/>
</dbReference>
<evidence type="ECO:0000256" key="1">
    <source>
        <dbReference type="SAM" id="Phobius"/>
    </source>
</evidence>
<keyword evidence="1" id="KW-0812">Transmembrane</keyword>
<evidence type="ECO:0000313" key="3">
    <source>
        <dbReference type="EMBL" id="RZQ63362.1"/>
    </source>
</evidence>
<dbReference type="OrthoDB" id="9811720at2"/>
<dbReference type="InterPro" id="IPR007065">
    <property type="entry name" value="HPP"/>
</dbReference>
<feature type="transmembrane region" description="Helical" evidence="1">
    <location>
        <begin position="88"/>
        <end position="109"/>
    </location>
</feature>
<feature type="transmembrane region" description="Helical" evidence="1">
    <location>
        <begin position="56"/>
        <end position="76"/>
    </location>
</feature>
<comment type="caution">
    <text evidence="3">The sequence shown here is derived from an EMBL/GenBank/DDBJ whole genome shotgun (WGS) entry which is preliminary data.</text>
</comment>
<proteinExistence type="predicted"/>
<dbReference type="PANTHER" id="PTHR33741:SF5">
    <property type="entry name" value="TRANSMEMBRANE PROTEIN DDB_G0269096-RELATED"/>
    <property type="match status" value="1"/>
</dbReference>
<gene>
    <name evidence="3" type="ORF">EWH70_12975</name>
</gene>
<dbReference type="AlphaFoldDB" id="A0A4Q7J911"/>
<protein>
    <submittedName>
        <fullName evidence="3">HPP family protein</fullName>
    </submittedName>
</protein>
<sequence length="176" mass="17960">MIAAFTTSVRAFAVLVLIGTLAMGTGQPFLFPSLGPTAFLLFATPLQPTACPRNTLLGHLVGVLSGAAGLATFGLLDTPPDLTHVTWARAGAAALALALTCGGMVLLRLPHPPAGATTLIIALGLLRTPADLLVVLASVVLLSALGFAVNRLARIPYPVWKPQAPVAPVTQGATDQ</sequence>
<reference evidence="3 4" key="1">
    <citation type="submission" date="2019-02" db="EMBL/GenBank/DDBJ databases">
        <title>Draft genome sequence of Amycolatopsis sp. 8-3EHSu isolated from roots of Suaeda maritima.</title>
        <authorList>
            <person name="Duangmal K."/>
            <person name="Chantavorakit T."/>
        </authorList>
    </citation>
    <scope>NUCLEOTIDE SEQUENCE [LARGE SCALE GENOMIC DNA]</scope>
    <source>
        <strain evidence="3 4">8-3EHSu</strain>
    </source>
</reference>
<keyword evidence="1" id="KW-1133">Transmembrane helix</keyword>